<feature type="compositionally biased region" description="Polar residues" evidence="1">
    <location>
        <begin position="121"/>
        <end position="145"/>
    </location>
</feature>
<proteinExistence type="predicted"/>
<dbReference type="AlphaFoldDB" id="A0A507DKH9"/>
<protein>
    <submittedName>
        <fullName evidence="2">Uncharacterized protein</fullName>
    </submittedName>
</protein>
<comment type="caution">
    <text evidence="2">The sequence shown here is derived from an EMBL/GenBank/DDBJ whole genome shotgun (WGS) entry which is preliminary data.</text>
</comment>
<name>A0A507DKH9_9FUNG</name>
<feature type="compositionally biased region" description="Basic and acidic residues" evidence="1">
    <location>
        <begin position="94"/>
        <end position="104"/>
    </location>
</feature>
<gene>
    <name evidence="2" type="ORF">SeLEV6574_g00129</name>
</gene>
<dbReference type="EMBL" id="QEAM01000002">
    <property type="protein sequence ID" value="TPX51745.1"/>
    <property type="molecule type" value="Genomic_DNA"/>
</dbReference>
<evidence type="ECO:0000313" key="2">
    <source>
        <dbReference type="EMBL" id="TPX51745.1"/>
    </source>
</evidence>
<feature type="compositionally biased region" description="Basic and acidic residues" evidence="1">
    <location>
        <begin position="62"/>
        <end position="74"/>
    </location>
</feature>
<evidence type="ECO:0000313" key="3">
    <source>
        <dbReference type="Proteomes" id="UP000320475"/>
    </source>
</evidence>
<organism evidence="2 3">
    <name type="scientific">Synchytrium endobioticum</name>
    <dbReference type="NCBI Taxonomy" id="286115"/>
    <lineage>
        <taxon>Eukaryota</taxon>
        <taxon>Fungi</taxon>
        <taxon>Fungi incertae sedis</taxon>
        <taxon>Chytridiomycota</taxon>
        <taxon>Chytridiomycota incertae sedis</taxon>
        <taxon>Chytridiomycetes</taxon>
        <taxon>Synchytriales</taxon>
        <taxon>Synchytriaceae</taxon>
        <taxon>Synchytrium</taxon>
    </lineage>
</organism>
<dbReference type="VEuPathDB" id="FungiDB:SeMB42_g00868"/>
<dbReference type="Proteomes" id="UP000320475">
    <property type="component" value="Unassembled WGS sequence"/>
</dbReference>
<evidence type="ECO:0000256" key="1">
    <source>
        <dbReference type="SAM" id="MobiDB-lite"/>
    </source>
</evidence>
<feature type="region of interest" description="Disordered" evidence="1">
    <location>
        <begin position="55"/>
        <end position="150"/>
    </location>
</feature>
<sequence>MRLSTKHALETITEFVPKGSPIGWEELSAEPELHQQAIASRSIKRNSYITVVDTGTSSFDPADIHDAGDDDPSRHEKHPRRSSGAYEDSTIVRADNRQGDESTRAHHMPQHSYTAPGVGSSYASRSASGTITVTSQPPGVNTNKVGASRRAGGPIRVTKFADLVSRIP</sequence>
<accession>A0A507DKH9</accession>
<reference evidence="2 3" key="1">
    <citation type="journal article" date="2019" name="Sci. Rep.">
        <title>Comparative genomics of chytrid fungi reveal insights into the obligate biotrophic and pathogenic lifestyle of Synchytrium endobioticum.</title>
        <authorList>
            <person name="van de Vossenberg B.T.L.H."/>
            <person name="Warris S."/>
            <person name="Nguyen H.D.T."/>
            <person name="van Gent-Pelzer M.P.E."/>
            <person name="Joly D.L."/>
            <person name="van de Geest H.C."/>
            <person name="Bonants P.J.M."/>
            <person name="Smith D.S."/>
            <person name="Levesque C.A."/>
            <person name="van der Lee T.A.J."/>
        </authorList>
    </citation>
    <scope>NUCLEOTIDE SEQUENCE [LARGE SCALE GENOMIC DNA]</scope>
    <source>
        <strain evidence="2 3">LEV6574</strain>
    </source>
</reference>